<name>A0A6C0AZU4_9ZZZZ</name>
<protein>
    <recommendedName>
        <fullName evidence="3">VanZ-like domain-containing protein</fullName>
    </recommendedName>
</protein>
<evidence type="ECO:0000256" key="1">
    <source>
        <dbReference type="SAM" id="Phobius"/>
    </source>
</evidence>
<feature type="transmembrane region" description="Helical" evidence="1">
    <location>
        <begin position="12"/>
        <end position="37"/>
    </location>
</feature>
<reference evidence="2" key="1">
    <citation type="journal article" date="2020" name="Nature">
        <title>Giant virus diversity and host interactions through global metagenomics.</title>
        <authorList>
            <person name="Schulz F."/>
            <person name="Roux S."/>
            <person name="Paez-Espino D."/>
            <person name="Jungbluth S."/>
            <person name="Walsh D.A."/>
            <person name="Denef V.J."/>
            <person name="McMahon K.D."/>
            <person name="Konstantinidis K.T."/>
            <person name="Eloe-Fadrosh E.A."/>
            <person name="Kyrpides N.C."/>
            <person name="Woyke T."/>
        </authorList>
    </citation>
    <scope>NUCLEOTIDE SEQUENCE</scope>
    <source>
        <strain evidence="2">GVMAG-S-ERX556022-25</strain>
    </source>
</reference>
<accession>A0A6C0AZU4</accession>
<keyword evidence="1" id="KW-1133">Transmembrane helix</keyword>
<proteinExistence type="predicted"/>
<dbReference type="EMBL" id="MN738813">
    <property type="protein sequence ID" value="QHS84791.1"/>
    <property type="molecule type" value="Genomic_DNA"/>
</dbReference>
<keyword evidence="1" id="KW-0812">Transmembrane</keyword>
<organism evidence="2">
    <name type="scientific">viral metagenome</name>
    <dbReference type="NCBI Taxonomy" id="1070528"/>
    <lineage>
        <taxon>unclassified sequences</taxon>
        <taxon>metagenomes</taxon>
        <taxon>organismal metagenomes</taxon>
    </lineage>
</organism>
<evidence type="ECO:0008006" key="3">
    <source>
        <dbReference type="Google" id="ProtNLM"/>
    </source>
</evidence>
<sequence length="104" mass="12088">MRSKIFDQFTYLHFASGIISYFWGISFVLLLIIHTIYEYLETTQFGIYIINNYFGKIWPGGGKHKSEGLNNAIGDTIGAIFGWISAYYLDNLGNKYQWYSLHIK</sequence>
<dbReference type="AlphaFoldDB" id="A0A6C0AZU4"/>
<keyword evidence="1" id="KW-0472">Membrane</keyword>
<evidence type="ECO:0000313" key="2">
    <source>
        <dbReference type="EMBL" id="QHS84791.1"/>
    </source>
</evidence>